<dbReference type="KEGG" id="noj:EJ995_12055"/>
<dbReference type="OrthoDB" id="9794902at2"/>
<keyword evidence="2" id="KW-1185">Reference proteome</keyword>
<dbReference type="RefSeq" id="WP_126448636.1">
    <property type="nucleotide sequence ID" value="NZ_CP034549.1"/>
</dbReference>
<reference evidence="1 2" key="1">
    <citation type="submission" date="2018-12" db="EMBL/GenBank/DDBJ databases">
        <title>Complete genome of Nonlabens sp. MJ115.</title>
        <authorList>
            <person name="Choi H.S."/>
            <person name="Jung J."/>
        </authorList>
    </citation>
    <scope>NUCLEOTIDE SEQUENCE [LARGE SCALE GENOMIC DNA]</scope>
    <source>
        <strain evidence="1 2">MJ115</strain>
    </source>
</reference>
<dbReference type="InterPro" id="IPR004119">
    <property type="entry name" value="EcKL"/>
</dbReference>
<dbReference type="SUPFAM" id="SSF56112">
    <property type="entry name" value="Protein kinase-like (PK-like)"/>
    <property type="match status" value="1"/>
</dbReference>
<dbReference type="InterPro" id="IPR011009">
    <property type="entry name" value="Kinase-like_dom_sf"/>
</dbReference>
<evidence type="ECO:0008006" key="3">
    <source>
        <dbReference type="Google" id="ProtNLM"/>
    </source>
</evidence>
<name>A0A3S9N095_9FLAO</name>
<evidence type="ECO:0000313" key="2">
    <source>
        <dbReference type="Proteomes" id="UP000279600"/>
    </source>
</evidence>
<gene>
    <name evidence="1" type="ORF">EJ995_12055</name>
</gene>
<dbReference type="EMBL" id="CP034549">
    <property type="protein sequence ID" value="AZQ44921.1"/>
    <property type="molecule type" value="Genomic_DNA"/>
</dbReference>
<dbReference type="AlphaFoldDB" id="A0A3S9N095"/>
<dbReference type="Proteomes" id="UP000279600">
    <property type="component" value="Chromosome"/>
</dbReference>
<proteinExistence type="predicted"/>
<evidence type="ECO:0000313" key="1">
    <source>
        <dbReference type="EMBL" id="AZQ44921.1"/>
    </source>
</evidence>
<sequence>MIEISKNFIAQMMSDRLEKKVKILSLEPYAIDNSSSILTSLNQSQQGLSVGHFGYSVDYRINQEPQKQKMVLKVKTFGSETSEMLTGLSQLSSSPLKDVYPAYATLMGFENSHFKELYLYEHVTHAVMPTIYGTHRDEKQGIFMILMEDLYAQQNLNTVMQPEVWTHNDLSSAIIDLASWHGDALHLADRLIDNEWQYDLPSSNFYKKIKPVLSSLLNNSRDLNLITSEQCIVLERYLEKIPQLYAGLDELPKTIIHNDCNLRNCCIKNDSLLLYDWELATMHIPHYDLAEFICFAITADRKGEIETLINRYHEHLNVNYDYPQELPEFVGTLQLAASQFALHRLGLYTMAHKITPYPFLERVYQTYFLLDQFCEDYLTN</sequence>
<organism evidence="1 2">
    <name type="scientific">Nonlabens ponticola</name>
    <dbReference type="NCBI Taxonomy" id="2496866"/>
    <lineage>
        <taxon>Bacteria</taxon>
        <taxon>Pseudomonadati</taxon>
        <taxon>Bacteroidota</taxon>
        <taxon>Flavobacteriia</taxon>
        <taxon>Flavobacteriales</taxon>
        <taxon>Flavobacteriaceae</taxon>
        <taxon>Nonlabens</taxon>
    </lineage>
</organism>
<accession>A0A3S9N095</accession>
<protein>
    <recommendedName>
        <fullName evidence="3">Aminoglycoside phosphotransferase domain-containing protein</fullName>
    </recommendedName>
</protein>
<dbReference type="Gene3D" id="3.90.1200.10">
    <property type="match status" value="1"/>
</dbReference>
<dbReference type="Pfam" id="PF02958">
    <property type="entry name" value="EcKL"/>
    <property type="match status" value="1"/>
</dbReference>